<dbReference type="EMBL" id="BMTL01000026">
    <property type="protein sequence ID" value="GGS10188.1"/>
    <property type="molecule type" value="Genomic_DNA"/>
</dbReference>
<feature type="transmembrane region" description="Helical" evidence="6">
    <location>
        <begin position="157"/>
        <end position="177"/>
    </location>
</feature>
<feature type="transmembrane region" description="Helical" evidence="6">
    <location>
        <begin position="24"/>
        <end position="44"/>
    </location>
</feature>
<reference evidence="7" key="1">
    <citation type="journal article" date="2014" name="Int. J. Syst. Evol. Microbiol.">
        <title>Complete genome sequence of Corynebacterium casei LMG S-19264T (=DSM 44701T), isolated from a smear-ripened cheese.</title>
        <authorList>
            <consortium name="US DOE Joint Genome Institute (JGI-PGF)"/>
            <person name="Walter F."/>
            <person name="Albersmeier A."/>
            <person name="Kalinowski J."/>
            <person name="Ruckert C."/>
        </authorList>
    </citation>
    <scope>NUCLEOTIDE SEQUENCE</scope>
    <source>
        <strain evidence="7">JCM 4386</strain>
    </source>
</reference>
<feature type="transmembrane region" description="Helical" evidence="6">
    <location>
        <begin position="345"/>
        <end position="367"/>
    </location>
</feature>
<feature type="transmembrane region" description="Helical" evidence="6">
    <location>
        <begin position="50"/>
        <end position="72"/>
    </location>
</feature>
<gene>
    <name evidence="7" type="ORF">GCM10010269_56640</name>
</gene>
<sequence>MEDHALTAVPDDERRSGWGLMTNTAGIASTLVQLAIGGGVTLIAGVGYGILAGVLVAVFGGILGWLVGHVAYRSGTSSTVTARFYGLGLRGSAIASLIFAFMILGFLALENALLYYGTLFMFGWSPTTANAIVIYGVLTLAWIALTAFGLKVVQRTSMVLLVAFVVLTVVMAGLALAKSDTSLSQLMSAGPVVPGYGGQGERFTAVLSILAGSAGALALVDADFARYAKSGRDVGILAVGGAIMIDVLVVVLGTIIIHAGSSVVGDYLTAHPATAATQQGAGIADKVAWMVNNNSGAYFVVLAGFVGFLLMYVAQAKAQVLNTYSGSLALSNLFNSLTGRTVGRVVMVVVGNVIGLVMVAGDILGLINSYLGILGVTTMALAGVIVADFFIVRRGRKAEADQLEAVNWAGVISVLAAAGAGGALQETDVTQLGFLISLAMVLVLYPLLRTSVLRPSTTVPADPGHGRAPVGSAPGR</sequence>
<keyword evidence="5 6" id="KW-0472">Membrane</keyword>
<dbReference type="Pfam" id="PF02133">
    <property type="entry name" value="Transp_cyt_pur"/>
    <property type="match status" value="1"/>
</dbReference>
<dbReference type="InterPro" id="IPR001248">
    <property type="entry name" value="Pur-cyt_permease"/>
</dbReference>
<evidence type="ECO:0000256" key="2">
    <source>
        <dbReference type="ARBA" id="ARBA00008974"/>
    </source>
</evidence>
<keyword evidence="4 6" id="KW-1133">Transmembrane helix</keyword>
<organism evidence="7 8">
    <name type="scientific">Streptomyces humidus</name>
    <dbReference type="NCBI Taxonomy" id="52259"/>
    <lineage>
        <taxon>Bacteria</taxon>
        <taxon>Bacillati</taxon>
        <taxon>Actinomycetota</taxon>
        <taxon>Actinomycetes</taxon>
        <taxon>Kitasatosporales</taxon>
        <taxon>Streptomycetaceae</taxon>
        <taxon>Streptomyces</taxon>
    </lineage>
</organism>
<feature type="transmembrane region" description="Helical" evidence="6">
    <location>
        <begin position="129"/>
        <end position="150"/>
    </location>
</feature>
<dbReference type="GO" id="GO:0015209">
    <property type="term" value="F:cytosine transmembrane transporter activity"/>
    <property type="evidence" value="ECO:0007669"/>
    <property type="project" value="InterPro"/>
</dbReference>
<dbReference type="InterPro" id="IPR030191">
    <property type="entry name" value="CodB"/>
</dbReference>
<feature type="transmembrane region" description="Helical" evidence="6">
    <location>
        <begin position="430"/>
        <end position="448"/>
    </location>
</feature>
<evidence type="ECO:0000256" key="1">
    <source>
        <dbReference type="ARBA" id="ARBA00004141"/>
    </source>
</evidence>
<dbReference type="Proteomes" id="UP000606194">
    <property type="component" value="Unassembled WGS sequence"/>
</dbReference>
<evidence type="ECO:0000256" key="5">
    <source>
        <dbReference type="ARBA" id="ARBA00023136"/>
    </source>
</evidence>
<dbReference type="AlphaFoldDB" id="A0A918G0M8"/>
<evidence type="ECO:0000313" key="8">
    <source>
        <dbReference type="Proteomes" id="UP000606194"/>
    </source>
</evidence>
<comment type="subcellular location">
    <subcellularLocation>
        <location evidence="1">Membrane</location>
        <topology evidence="1">Multi-pass membrane protein</topology>
    </subcellularLocation>
</comment>
<protein>
    <submittedName>
        <fullName evidence="7">Cytosine permease</fullName>
    </submittedName>
</protein>
<dbReference type="PANTHER" id="PTHR30569:SF0">
    <property type="entry name" value="CYTOSINE PERMEASE"/>
    <property type="match status" value="1"/>
</dbReference>
<dbReference type="PANTHER" id="PTHR30569">
    <property type="entry name" value="CYTOSINE TRANSPORTER CODB"/>
    <property type="match status" value="1"/>
</dbReference>
<evidence type="ECO:0000256" key="3">
    <source>
        <dbReference type="ARBA" id="ARBA00022692"/>
    </source>
</evidence>
<reference evidence="7" key="2">
    <citation type="submission" date="2020-09" db="EMBL/GenBank/DDBJ databases">
        <authorList>
            <person name="Sun Q."/>
            <person name="Ohkuma M."/>
        </authorList>
    </citation>
    <scope>NUCLEOTIDE SEQUENCE</scope>
    <source>
        <strain evidence="7">JCM 4386</strain>
    </source>
</reference>
<name>A0A918G0M8_9ACTN</name>
<proteinExistence type="inferred from homology"/>
<evidence type="ECO:0000313" key="7">
    <source>
        <dbReference type="EMBL" id="GGS10188.1"/>
    </source>
</evidence>
<dbReference type="Gene3D" id="1.10.4160.10">
    <property type="entry name" value="Hydantoin permease"/>
    <property type="match status" value="1"/>
</dbReference>
<accession>A0A918G0M8</accession>
<feature type="transmembrane region" description="Helical" evidence="6">
    <location>
        <begin position="84"/>
        <end position="109"/>
    </location>
</feature>
<feature type="transmembrane region" description="Helical" evidence="6">
    <location>
        <begin position="203"/>
        <end position="222"/>
    </location>
</feature>
<feature type="transmembrane region" description="Helical" evidence="6">
    <location>
        <begin position="234"/>
        <end position="259"/>
    </location>
</feature>
<comment type="similarity">
    <text evidence="2">Belongs to the purine-cytosine permease (2.A.39) family.</text>
</comment>
<comment type="caution">
    <text evidence="7">The sequence shown here is derived from an EMBL/GenBank/DDBJ whole genome shotgun (WGS) entry which is preliminary data.</text>
</comment>
<keyword evidence="8" id="KW-1185">Reference proteome</keyword>
<feature type="transmembrane region" description="Helical" evidence="6">
    <location>
        <begin position="296"/>
        <end position="314"/>
    </location>
</feature>
<keyword evidence="3 6" id="KW-0812">Transmembrane</keyword>
<feature type="transmembrane region" description="Helical" evidence="6">
    <location>
        <begin position="405"/>
        <end position="424"/>
    </location>
</feature>
<evidence type="ECO:0000256" key="6">
    <source>
        <dbReference type="SAM" id="Phobius"/>
    </source>
</evidence>
<evidence type="ECO:0000256" key="4">
    <source>
        <dbReference type="ARBA" id="ARBA00022989"/>
    </source>
</evidence>
<dbReference type="GO" id="GO:0005886">
    <property type="term" value="C:plasma membrane"/>
    <property type="evidence" value="ECO:0007669"/>
    <property type="project" value="TreeGrafter"/>
</dbReference>
<feature type="transmembrane region" description="Helical" evidence="6">
    <location>
        <begin position="373"/>
        <end position="393"/>
    </location>
</feature>